<evidence type="ECO:0000313" key="3">
    <source>
        <dbReference type="Proteomes" id="UP000324897"/>
    </source>
</evidence>
<dbReference type="Gramene" id="TVU40605">
    <property type="protein sequence ID" value="TVU40605"/>
    <property type="gene ID" value="EJB05_14073"/>
</dbReference>
<proteinExistence type="predicted"/>
<comment type="caution">
    <text evidence="2">The sequence shown here is derived from an EMBL/GenBank/DDBJ whole genome shotgun (WGS) entry which is preliminary data.</text>
</comment>
<protein>
    <recommendedName>
        <fullName evidence="1">F-box protein AT5G49610-like beta-propeller domain-containing protein</fullName>
    </recommendedName>
</protein>
<feature type="domain" description="F-box protein AT5G49610-like beta-propeller" evidence="1">
    <location>
        <begin position="63"/>
        <end position="229"/>
    </location>
</feature>
<name>A0A5J9VY96_9POAL</name>
<organism evidence="2 3">
    <name type="scientific">Eragrostis curvula</name>
    <name type="common">weeping love grass</name>
    <dbReference type="NCBI Taxonomy" id="38414"/>
    <lineage>
        <taxon>Eukaryota</taxon>
        <taxon>Viridiplantae</taxon>
        <taxon>Streptophyta</taxon>
        <taxon>Embryophyta</taxon>
        <taxon>Tracheophyta</taxon>
        <taxon>Spermatophyta</taxon>
        <taxon>Magnoliopsida</taxon>
        <taxon>Liliopsida</taxon>
        <taxon>Poales</taxon>
        <taxon>Poaceae</taxon>
        <taxon>PACMAD clade</taxon>
        <taxon>Chloridoideae</taxon>
        <taxon>Eragrostideae</taxon>
        <taxon>Eragrostidinae</taxon>
        <taxon>Eragrostis</taxon>
    </lineage>
</organism>
<sequence>MVRRDQTGEAPEVGVAVCRAKKPSSLVRCSPALCGFAIRPNPSRYRPKKNSTLVLGLARFWIKLRMCVYSSEDGAWGELTYIHHVPELVDWAPCSLVGNALYIMFFMSITVLKYDVTTRKINVIELPCKIITHPRNLVLMATDKGNLGFARVEDFRLHLWSRQAGRVTEAGWAEIGVVELKTLLPMHARSSSPYVVRFMDGIQVIFVRMDRNLFSIDLKSGQVRKVHEGRLLPDHFVPNMSFRKGVICNLRDGDEGKTFIDRYVPTSSSCPPRADRRRFALDARRGRVLLYNTRAP</sequence>
<dbReference type="EMBL" id="RWGY01000007">
    <property type="protein sequence ID" value="TVU40605.1"/>
    <property type="molecule type" value="Genomic_DNA"/>
</dbReference>
<dbReference type="InterPro" id="IPR056594">
    <property type="entry name" value="AT5G49610-like_b-prop"/>
</dbReference>
<evidence type="ECO:0000313" key="2">
    <source>
        <dbReference type="EMBL" id="TVU40605.1"/>
    </source>
</evidence>
<keyword evidence="3" id="KW-1185">Reference proteome</keyword>
<gene>
    <name evidence="2" type="ORF">EJB05_14073</name>
</gene>
<accession>A0A5J9VY96</accession>
<dbReference type="Proteomes" id="UP000324897">
    <property type="component" value="Chromosome 4"/>
</dbReference>
<dbReference type="PANTHER" id="PTHR33186:SF15">
    <property type="entry name" value="OS06G0249850 PROTEIN"/>
    <property type="match status" value="1"/>
</dbReference>
<reference evidence="2 3" key="1">
    <citation type="journal article" date="2019" name="Sci. Rep.">
        <title>A high-quality genome of Eragrostis curvula grass provides insights into Poaceae evolution and supports new strategies to enhance forage quality.</title>
        <authorList>
            <person name="Carballo J."/>
            <person name="Santos B.A.C.M."/>
            <person name="Zappacosta D."/>
            <person name="Garbus I."/>
            <person name="Selva J.P."/>
            <person name="Gallo C.A."/>
            <person name="Diaz A."/>
            <person name="Albertini E."/>
            <person name="Caccamo M."/>
            <person name="Echenique V."/>
        </authorList>
    </citation>
    <scope>NUCLEOTIDE SEQUENCE [LARGE SCALE GENOMIC DNA]</scope>
    <source>
        <strain evidence="3">cv. Victoria</strain>
        <tissue evidence="2">Leaf</tissue>
    </source>
</reference>
<dbReference type="PANTHER" id="PTHR33186">
    <property type="entry name" value="OS10G0136150 PROTEIN-RELATED"/>
    <property type="match status" value="1"/>
</dbReference>
<feature type="non-terminal residue" evidence="2">
    <location>
        <position position="1"/>
    </location>
</feature>
<dbReference type="AlphaFoldDB" id="A0A5J9VY96"/>
<evidence type="ECO:0000259" key="1">
    <source>
        <dbReference type="Pfam" id="PF23635"/>
    </source>
</evidence>
<dbReference type="Pfam" id="PF23635">
    <property type="entry name" value="Beta-prop_AT5G49610-like"/>
    <property type="match status" value="1"/>
</dbReference>